<comment type="caution">
    <text evidence="1">The sequence shown here is derived from an EMBL/GenBank/DDBJ whole genome shotgun (WGS) entry which is preliminary data.</text>
</comment>
<gene>
    <name evidence="1" type="ORF">FWK35_00023726</name>
</gene>
<dbReference type="GO" id="GO:0004386">
    <property type="term" value="F:helicase activity"/>
    <property type="evidence" value="ECO:0007669"/>
    <property type="project" value="UniProtKB-KW"/>
</dbReference>
<name>A0A6G0YUG1_APHCR</name>
<keyword evidence="1" id="KW-0378">Hydrolase</keyword>
<dbReference type="OrthoDB" id="8040188at2759"/>
<keyword evidence="1" id="KW-0067">ATP-binding</keyword>
<sequence>MNYDFMIDYKNDLIVLLGAMSIVCQYCLALKGNYESEGMCCLNIKIKLEEICPPSEPLNSLLIGDHSKHG</sequence>
<keyword evidence="1" id="KW-0347">Helicase</keyword>
<evidence type="ECO:0000313" key="1">
    <source>
        <dbReference type="EMBL" id="KAF0761612.1"/>
    </source>
</evidence>
<evidence type="ECO:0000313" key="2">
    <source>
        <dbReference type="Proteomes" id="UP000478052"/>
    </source>
</evidence>
<keyword evidence="2" id="KW-1185">Reference proteome</keyword>
<protein>
    <submittedName>
        <fullName evidence="1">ATP-dependent DNA helicase</fullName>
    </submittedName>
</protein>
<proteinExistence type="predicted"/>
<accession>A0A6G0YUG1</accession>
<dbReference type="EMBL" id="VUJU01002343">
    <property type="protein sequence ID" value="KAF0761612.1"/>
    <property type="molecule type" value="Genomic_DNA"/>
</dbReference>
<dbReference type="AlphaFoldDB" id="A0A6G0YUG1"/>
<dbReference type="Proteomes" id="UP000478052">
    <property type="component" value="Unassembled WGS sequence"/>
</dbReference>
<organism evidence="1 2">
    <name type="scientific">Aphis craccivora</name>
    <name type="common">Cowpea aphid</name>
    <dbReference type="NCBI Taxonomy" id="307492"/>
    <lineage>
        <taxon>Eukaryota</taxon>
        <taxon>Metazoa</taxon>
        <taxon>Ecdysozoa</taxon>
        <taxon>Arthropoda</taxon>
        <taxon>Hexapoda</taxon>
        <taxon>Insecta</taxon>
        <taxon>Pterygota</taxon>
        <taxon>Neoptera</taxon>
        <taxon>Paraneoptera</taxon>
        <taxon>Hemiptera</taxon>
        <taxon>Sternorrhyncha</taxon>
        <taxon>Aphidomorpha</taxon>
        <taxon>Aphidoidea</taxon>
        <taxon>Aphididae</taxon>
        <taxon>Aphidini</taxon>
        <taxon>Aphis</taxon>
        <taxon>Aphis</taxon>
    </lineage>
</organism>
<reference evidence="1 2" key="1">
    <citation type="submission" date="2019-08" db="EMBL/GenBank/DDBJ databases">
        <title>Whole genome of Aphis craccivora.</title>
        <authorList>
            <person name="Voronova N.V."/>
            <person name="Shulinski R.S."/>
            <person name="Bandarenka Y.V."/>
            <person name="Zhorov D.G."/>
            <person name="Warner D."/>
        </authorList>
    </citation>
    <scope>NUCLEOTIDE SEQUENCE [LARGE SCALE GENOMIC DNA]</scope>
    <source>
        <strain evidence="1">180601</strain>
        <tissue evidence="1">Whole Body</tissue>
    </source>
</reference>
<keyword evidence="1" id="KW-0547">Nucleotide-binding</keyword>